<feature type="region of interest" description="Disordered" evidence="3">
    <location>
        <begin position="100"/>
        <end position="261"/>
    </location>
</feature>
<feature type="compositionally biased region" description="Low complexity" evidence="3">
    <location>
        <begin position="327"/>
        <end position="343"/>
    </location>
</feature>
<evidence type="ECO:0000256" key="3">
    <source>
        <dbReference type="SAM" id="MobiDB-lite"/>
    </source>
</evidence>
<dbReference type="PANTHER" id="PTHR15502:SF7">
    <property type="entry name" value="CALCINEURIN-BINDING PROTEIN CABIN-1"/>
    <property type="match status" value="1"/>
</dbReference>
<organism evidence="5 6">
    <name type="scientific">Periophthalmus magnuspinnatus</name>
    <dbReference type="NCBI Taxonomy" id="409849"/>
    <lineage>
        <taxon>Eukaryota</taxon>
        <taxon>Metazoa</taxon>
        <taxon>Chordata</taxon>
        <taxon>Craniata</taxon>
        <taxon>Vertebrata</taxon>
        <taxon>Euteleostomi</taxon>
        <taxon>Actinopterygii</taxon>
        <taxon>Neopterygii</taxon>
        <taxon>Teleostei</taxon>
        <taxon>Neoteleostei</taxon>
        <taxon>Acanthomorphata</taxon>
        <taxon>Gobiaria</taxon>
        <taxon>Gobiiformes</taxon>
        <taxon>Gobioidei</taxon>
        <taxon>Gobiidae</taxon>
        <taxon>Oxudercinae</taxon>
        <taxon>Periophthalmus</taxon>
    </lineage>
</organism>
<evidence type="ECO:0000313" key="6">
    <source>
        <dbReference type="Proteomes" id="UP000261520"/>
    </source>
</evidence>
<evidence type="ECO:0000259" key="4">
    <source>
        <dbReference type="Pfam" id="PF09047"/>
    </source>
</evidence>
<feature type="compositionally biased region" description="Polar residues" evidence="3">
    <location>
        <begin position="109"/>
        <end position="119"/>
    </location>
</feature>
<comment type="subcellular location">
    <subcellularLocation>
        <location evidence="1">Nucleus</location>
    </subcellularLocation>
</comment>
<dbReference type="InterPro" id="IPR033053">
    <property type="entry name" value="Hir3/CABIN1"/>
</dbReference>
<reference evidence="5" key="1">
    <citation type="submission" date="2025-08" db="UniProtKB">
        <authorList>
            <consortium name="Ensembl"/>
        </authorList>
    </citation>
    <scope>IDENTIFICATION</scope>
</reference>
<feature type="compositionally biased region" description="Polar residues" evidence="3">
    <location>
        <begin position="192"/>
        <end position="219"/>
    </location>
</feature>
<evidence type="ECO:0000256" key="1">
    <source>
        <dbReference type="ARBA" id="ARBA00004123"/>
    </source>
</evidence>
<dbReference type="PANTHER" id="PTHR15502">
    <property type="entry name" value="CALCINEURIN-BINDING PROTEIN CABIN 1-RELATED"/>
    <property type="match status" value="1"/>
</dbReference>
<feature type="compositionally biased region" description="Low complexity" evidence="3">
    <location>
        <begin position="226"/>
        <end position="236"/>
    </location>
</feature>
<feature type="region of interest" description="Disordered" evidence="3">
    <location>
        <begin position="414"/>
        <end position="447"/>
    </location>
</feature>
<dbReference type="GO" id="GO:0005634">
    <property type="term" value="C:nucleus"/>
    <property type="evidence" value="ECO:0007669"/>
    <property type="project" value="UniProtKB-SubCell"/>
</dbReference>
<dbReference type="AlphaFoldDB" id="A0A3B4BIY1"/>
<dbReference type="Pfam" id="PF09047">
    <property type="entry name" value="MEF2_binding"/>
    <property type="match status" value="1"/>
</dbReference>
<dbReference type="GO" id="GO:0006325">
    <property type="term" value="P:chromatin organization"/>
    <property type="evidence" value="ECO:0007669"/>
    <property type="project" value="InterPro"/>
</dbReference>
<keyword evidence="2" id="KW-0539">Nucleus</keyword>
<accession>A0A3B4BIY1</accession>
<dbReference type="Ensembl" id="ENSPMGT00000031777.1">
    <property type="protein sequence ID" value="ENSPMGP00000029853.1"/>
    <property type="gene ID" value="ENSPMGG00000024025.1"/>
</dbReference>
<evidence type="ECO:0000256" key="2">
    <source>
        <dbReference type="ARBA" id="ARBA00023242"/>
    </source>
</evidence>
<feature type="compositionally biased region" description="Basic and acidic residues" evidence="3">
    <location>
        <begin position="156"/>
        <end position="166"/>
    </location>
</feature>
<proteinExistence type="predicted"/>
<reference evidence="5" key="2">
    <citation type="submission" date="2025-09" db="UniProtKB">
        <authorList>
            <consortium name="Ensembl"/>
        </authorList>
    </citation>
    <scope>IDENTIFICATION</scope>
</reference>
<dbReference type="CDD" id="cd13839">
    <property type="entry name" value="MEF2_binding"/>
    <property type="match status" value="1"/>
</dbReference>
<evidence type="ECO:0000313" key="5">
    <source>
        <dbReference type="Ensembl" id="ENSPMGP00000029853.1"/>
    </source>
</evidence>
<dbReference type="GO" id="GO:0031491">
    <property type="term" value="F:nucleosome binding"/>
    <property type="evidence" value="ECO:0007669"/>
    <property type="project" value="TreeGrafter"/>
</dbReference>
<name>A0A3B4BIY1_9GOBI</name>
<protein>
    <recommendedName>
        <fullName evidence="4">Calcineurin-binding protein cabin-1 MEF2-binding domain-containing protein</fullName>
    </recommendedName>
</protein>
<sequence>PPHRTRPGIWRIPVDEIDRPGSFASHMNRSIVLLLEVLYQLKDHDTLLKVSFMLQRTPDQGKKFLRDVDRQVLAKRAFFLTVKVLEDNLNSLSGVSEQLPKAAAPSMGEMTTTESSNKASSEDSKHGLPKKAGLTEGVCTPAPDGGPREASQASDTRSKTDGDPGKVEGVGNEIQRRAPEEPMDLDSGLWRRTSTATDSQGNKTEADISLSTATPQQKGNDNRAPELSLEELSISSRQQQVQASALKATTAPDQMGSHRPNRKRKLIEDVESGKTLLLNAYRVWQQGQKVMTYDLGSIEKIMSETYMLMKQVDEDVALDQAVKFSESSLSSSDQQQYASSDPSKLPDPSRIRSRVPPNMPKLFIPSTVAKFPPEITVTPPTPTLLSPKGSISEETKLKLKNVILASQSAATVKKDTLTQPALEVQETSSQESSLESESDEEDDYMDI</sequence>
<feature type="domain" description="Calcineurin-binding protein cabin-1 MEF2-binding" evidence="4">
    <location>
        <begin position="383"/>
        <end position="417"/>
    </location>
</feature>
<keyword evidence="6" id="KW-1185">Reference proteome</keyword>
<dbReference type="InterPro" id="IPR015134">
    <property type="entry name" value="MEF2-bd"/>
</dbReference>
<dbReference type="Proteomes" id="UP000261520">
    <property type="component" value="Unplaced"/>
</dbReference>
<feature type="region of interest" description="Disordered" evidence="3">
    <location>
        <begin position="327"/>
        <end position="358"/>
    </location>
</feature>
<feature type="compositionally biased region" description="Acidic residues" evidence="3">
    <location>
        <begin position="434"/>
        <end position="447"/>
    </location>
</feature>